<dbReference type="EMBL" id="CAJMWR010002368">
    <property type="protein sequence ID" value="CAE6443869.1"/>
    <property type="molecule type" value="Genomic_DNA"/>
</dbReference>
<dbReference type="InterPro" id="IPR037045">
    <property type="entry name" value="S8pro/Inhibitor_I9_sf"/>
</dbReference>
<evidence type="ECO:0000313" key="3">
    <source>
        <dbReference type="Proteomes" id="UP000663840"/>
    </source>
</evidence>
<proteinExistence type="predicted"/>
<dbReference type="SUPFAM" id="SSF54897">
    <property type="entry name" value="Protease propeptides/inhibitors"/>
    <property type="match status" value="1"/>
</dbReference>
<name>A0A8H3AYX1_9AGAM</name>
<protein>
    <recommendedName>
        <fullName evidence="1">Inhibitor I9 domain-containing protein</fullName>
    </recommendedName>
</protein>
<sequence length="93" mass="10646">MSNPSVVPMFQAGQNAIPNKYLIRLNDEADITDHLSWLQREHPDSDDDELGCQVVHKYTLIKGYAAILGRSTLEDFTRRNDVESITEDHKPTY</sequence>
<accession>A0A8H3AYX1</accession>
<evidence type="ECO:0000259" key="1">
    <source>
        <dbReference type="Pfam" id="PF05922"/>
    </source>
</evidence>
<dbReference type="InterPro" id="IPR010259">
    <property type="entry name" value="S8pro/Inhibitor_I9"/>
</dbReference>
<evidence type="ECO:0000313" key="2">
    <source>
        <dbReference type="EMBL" id="CAE6443869.1"/>
    </source>
</evidence>
<gene>
    <name evidence="2" type="ORF">RDB_LOCUS82214</name>
</gene>
<dbReference type="Proteomes" id="UP000663840">
    <property type="component" value="Unassembled WGS sequence"/>
</dbReference>
<feature type="domain" description="Inhibitor I9" evidence="1">
    <location>
        <begin position="21"/>
        <end position="90"/>
    </location>
</feature>
<dbReference type="Gene3D" id="3.30.70.80">
    <property type="entry name" value="Peptidase S8 propeptide/proteinase inhibitor I9"/>
    <property type="match status" value="1"/>
</dbReference>
<dbReference type="AlphaFoldDB" id="A0A8H3AYX1"/>
<reference evidence="2" key="1">
    <citation type="submission" date="2021-01" db="EMBL/GenBank/DDBJ databases">
        <authorList>
            <person name="Kaushik A."/>
        </authorList>
    </citation>
    <scope>NUCLEOTIDE SEQUENCE</scope>
    <source>
        <strain evidence="2">AG1-1A</strain>
    </source>
</reference>
<organism evidence="2 3">
    <name type="scientific">Rhizoctonia solani</name>
    <dbReference type="NCBI Taxonomy" id="456999"/>
    <lineage>
        <taxon>Eukaryota</taxon>
        <taxon>Fungi</taxon>
        <taxon>Dikarya</taxon>
        <taxon>Basidiomycota</taxon>
        <taxon>Agaricomycotina</taxon>
        <taxon>Agaricomycetes</taxon>
        <taxon>Cantharellales</taxon>
        <taxon>Ceratobasidiaceae</taxon>
        <taxon>Rhizoctonia</taxon>
    </lineage>
</organism>
<dbReference type="Pfam" id="PF05922">
    <property type="entry name" value="Inhibitor_I9"/>
    <property type="match status" value="1"/>
</dbReference>
<comment type="caution">
    <text evidence="2">The sequence shown here is derived from an EMBL/GenBank/DDBJ whole genome shotgun (WGS) entry which is preliminary data.</text>
</comment>